<proteinExistence type="predicted"/>
<dbReference type="AlphaFoldDB" id="A0A232EX17"/>
<gene>
    <name evidence="1" type="ORF">TSAR_010194</name>
</gene>
<keyword evidence="2" id="KW-1185">Reference proteome</keyword>
<name>A0A232EX17_9HYME</name>
<accession>A0A232EX17</accession>
<evidence type="ECO:0000313" key="1">
    <source>
        <dbReference type="EMBL" id="OXU22875.1"/>
    </source>
</evidence>
<organism evidence="1 2">
    <name type="scientific">Trichomalopsis sarcophagae</name>
    <dbReference type="NCBI Taxonomy" id="543379"/>
    <lineage>
        <taxon>Eukaryota</taxon>
        <taxon>Metazoa</taxon>
        <taxon>Ecdysozoa</taxon>
        <taxon>Arthropoda</taxon>
        <taxon>Hexapoda</taxon>
        <taxon>Insecta</taxon>
        <taxon>Pterygota</taxon>
        <taxon>Neoptera</taxon>
        <taxon>Endopterygota</taxon>
        <taxon>Hymenoptera</taxon>
        <taxon>Apocrita</taxon>
        <taxon>Proctotrupomorpha</taxon>
        <taxon>Chalcidoidea</taxon>
        <taxon>Pteromalidae</taxon>
        <taxon>Pteromalinae</taxon>
        <taxon>Trichomalopsis</taxon>
    </lineage>
</organism>
<dbReference type="Proteomes" id="UP000215335">
    <property type="component" value="Unassembled WGS sequence"/>
</dbReference>
<protein>
    <submittedName>
        <fullName evidence="1">Uncharacterized protein</fullName>
    </submittedName>
</protein>
<sequence>MLSFQSTDINQVVRNPKGHKMFADVEHAVVDSLDSYSVVVMIHASTCVESWQGRVPPDKHPAFVECHTGKRVETAVCIIRDKAFHILEKHLIICPEHSDNNITSKIDEKNLHVSTRILIAQIKSKTSEELKKRIIS</sequence>
<evidence type="ECO:0000313" key="2">
    <source>
        <dbReference type="Proteomes" id="UP000215335"/>
    </source>
</evidence>
<comment type="caution">
    <text evidence="1">The sequence shown here is derived from an EMBL/GenBank/DDBJ whole genome shotgun (WGS) entry which is preliminary data.</text>
</comment>
<reference evidence="1 2" key="1">
    <citation type="journal article" date="2017" name="Curr. Biol.">
        <title>The Evolution of Venom by Co-option of Single-Copy Genes.</title>
        <authorList>
            <person name="Martinson E.O."/>
            <person name="Mrinalini"/>
            <person name="Kelkar Y.D."/>
            <person name="Chang C.H."/>
            <person name="Werren J.H."/>
        </authorList>
    </citation>
    <scope>NUCLEOTIDE SEQUENCE [LARGE SCALE GENOMIC DNA]</scope>
    <source>
        <strain evidence="1 2">Alberta</strain>
        <tissue evidence="1">Whole body</tissue>
    </source>
</reference>
<dbReference type="EMBL" id="NNAY01001803">
    <property type="protein sequence ID" value="OXU22875.1"/>
    <property type="molecule type" value="Genomic_DNA"/>
</dbReference>